<dbReference type="GO" id="GO:0005634">
    <property type="term" value="C:nucleus"/>
    <property type="evidence" value="ECO:0007669"/>
    <property type="project" value="UniProtKB-SubCell"/>
</dbReference>
<protein>
    <submittedName>
        <fullName evidence="12">Protein odd-skipped</fullName>
    </submittedName>
</protein>
<feature type="transmembrane region" description="Helical" evidence="10">
    <location>
        <begin position="58"/>
        <end position="78"/>
    </location>
</feature>
<feature type="transmembrane region" description="Helical" evidence="10">
    <location>
        <begin position="12"/>
        <end position="38"/>
    </location>
</feature>
<comment type="subcellular location">
    <subcellularLocation>
        <location evidence="1">Nucleus</location>
    </subcellularLocation>
</comment>
<dbReference type="GO" id="GO:0000977">
    <property type="term" value="F:RNA polymerase II transcription regulatory region sequence-specific DNA binding"/>
    <property type="evidence" value="ECO:0007669"/>
    <property type="project" value="TreeGrafter"/>
</dbReference>
<evidence type="ECO:0000256" key="6">
    <source>
        <dbReference type="ARBA" id="ARBA00023015"/>
    </source>
</evidence>
<evidence type="ECO:0000313" key="12">
    <source>
        <dbReference type="EMBL" id="OXA48992.1"/>
    </source>
</evidence>
<evidence type="ECO:0000256" key="1">
    <source>
        <dbReference type="ARBA" id="ARBA00004123"/>
    </source>
</evidence>
<dbReference type="Gene3D" id="3.30.160.60">
    <property type="entry name" value="Classic Zinc Finger"/>
    <property type="match status" value="2"/>
</dbReference>
<dbReference type="GO" id="GO:0000981">
    <property type="term" value="F:DNA-binding transcription factor activity, RNA polymerase II-specific"/>
    <property type="evidence" value="ECO:0007669"/>
    <property type="project" value="TreeGrafter"/>
</dbReference>
<sequence>MANHNVNRDSKKFLYGFVITGMFFVYTFFALFVVYFMTGPGEVTLTPGERVIYNCVRFCAYLLTLIFLIFVSLTTGVYQLYLKIELKKDAGNNLRNQDENDSKPKSVKSSKSIKNYACKYCGKVFQNCANFTIHERTHTGERPFSCDICGEAFIKFSLLKDHGLYPTPLKECIEAIDEAQDCTFLILSKYYAMIDIIKIVPMVAKVICLTILFIAMVIGCEAHFNTADYCGRNSGNCPGPANGMEKTFVTLTNNSLDFVSTFLHSGATFIGVEDTGCHVTAGILLIISGVLMIVSANLIHSETHQVTREDFKYSNKLAAGVLAIIAGILYIVTAVLIVHYRMREIRQNNYRRRAEILGELGNPPSMVVGELRPVNDEVSK</sequence>
<feature type="domain" description="C2H2-type" evidence="11">
    <location>
        <begin position="116"/>
        <end position="143"/>
    </location>
</feature>
<accession>A0A226DU28</accession>
<keyword evidence="10" id="KW-0812">Transmembrane</keyword>
<evidence type="ECO:0000256" key="3">
    <source>
        <dbReference type="ARBA" id="ARBA00022737"/>
    </source>
</evidence>
<dbReference type="PROSITE" id="PS50157">
    <property type="entry name" value="ZINC_FINGER_C2H2_2"/>
    <property type="match status" value="2"/>
</dbReference>
<proteinExistence type="predicted"/>
<evidence type="ECO:0000313" key="13">
    <source>
        <dbReference type="Proteomes" id="UP000198287"/>
    </source>
</evidence>
<dbReference type="Proteomes" id="UP000198287">
    <property type="component" value="Unassembled WGS sequence"/>
</dbReference>
<feature type="transmembrane region" description="Helical" evidence="10">
    <location>
        <begin position="199"/>
        <end position="219"/>
    </location>
</feature>
<dbReference type="FunFam" id="3.30.160.60:FF:000055">
    <property type="entry name" value="B-cell lymphoma/leukemia 11A isoform X1"/>
    <property type="match status" value="1"/>
</dbReference>
<keyword evidence="8" id="KW-0539">Nucleus</keyword>
<keyword evidence="13" id="KW-1185">Reference proteome</keyword>
<dbReference type="PANTHER" id="PTHR14196">
    <property type="entry name" value="ODD-SKIPPED - RELATED"/>
    <property type="match status" value="1"/>
</dbReference>
<dbReference type="GO" id="GO:0008270">
    <property type="term" value="F:zinc ion binding"/>
    <property type="evidence" value="ECO:0007669"/>
    <property type="project" value="UniProtKB-KW"/>
</dbReference>
<keyword evidence="7" id="KW-0804">Transcription</keyword>
<evidence type="ECO:0000256" key="5">
    <source>
        <dbReference type="ARBA" id="ARBA00022833"/>
    </source>
</evidence>
<feature type="transmembrane region" description="Helical" evidence="10">
    <location>
        <begin position="279"/>
        <end position="299"/>
    </location>
</feature>
<evidence type="ECO:0000256" key="7">
    <source>
        <dbReference type="ARBA" id="ARBA00023163"/>
    </source>
</evidence>
<keyword evidence="2" id="KW-0479">Metal-binding</keyword>
<organism evidence="12 13">
    <name type="scientific">Folsomia candida</name>
    <name type="common">Springtail</name>
    <dbReference type="NCBI Taxonomy" id="158441"/>
    <lineage>
        <taxon>Eukaryota</taxon>
        <taxon>Metazoa</taxon>
        <taxon>Ecdysozoa</taxon>
        <taxon>Arthropoda</taxon>
        <taxon>Hexapoda</taxon>
        <taxon>Collembola</taxon>
        <taxon>Entomobryomorpha</taxon>
        <taxon>Isotomoidea</taxon>
        <taxon>Isotomidae</taxon>
        <taxon>Proisotominae</taxon>
        <taxon>Folsomia</taxon>
    </lineage>
</organism>
<dbReference type="InterPro" id="IPR036236">
    <property type="entry name" value="Znf_C2H2_sf"/>
</dbReference>
<dbReference type="PANTHER" id="PTHR14196:SF0">
    <property type="entry name" value="PROTEIN BOWEL"/>
    <property type="match status" value="1"/>
</dbReference>
<evidence type="ECO:0000259" key="11">
    <source>
        <dbReference type="PROSITE" id="PS50157"/>
    </source>
</evidence>
<dbReference type="InterPro" id="IPR050717">
    <property type="entry name" value="C2H2-ZF_Transcription_Reg"/>
</dbReference>
<keyword evidence="10" id="KW-1133">Transmembrane helix</keyword>
<reference evidence="12 13" key="1">
    <citation type="submission" date="2015-12" db="EMBL/GenBank/DDBJ databases">
        <title>The genome of Folsomia candida.</title>
        <authorList>
            <person name="Faddeeva A."/>
            <person name="Derks M.F."/>
            <person name="Anvar Y."/>
            <person name="Smit S."/>
            <person name="Van Straalen N."/>
            <person name="Roelofs D."/>
        </authorList>
    </citation>
    <scope>NUCLEOTIDE SEQUENCE [LARGE SCALE GENOMIC DNA]</scope>
    <source>
        <strain evidence="12 13">VU population</strain>
        <tissue evidence="12">Whole body</tissue>
    </source>
</reference>
<keyword evidence="10" id="KW-0472">Membrane</keyword>
<dbReference type="SUPFAM" id="SSF57667">
    <property type="entry name" value="beta-beta-alpha zinc fingers"/>
    <property type="match status" value="1"/>
</dbReference>
<feature type="transmembrane region" description="Helical" evidence="10">
    <location>
        <begin position="319"/>
        <end position="342"/>
    </location>
</feature>
<dbReference type="OrthoDB" id="6077919at2759"/>
<evidence type="ECO:0000256" key="8">
    <source>
        <dbReference type="ARBA" id="ARBA00023242"/>
    </source>
</evidence>
<dbReference type="EMBL" id="LNIX01000011">
    <property type="protein sequence ID" value="OXA48992.1"/>
    <property type="molecule type" value="Genomic_DNA"/>
</dbReference>
<gene>
    <name evidence="12" type="ORF">Fcan01_16250</name>
</gene>
<keyword evidence="6" id="KW-0805">Transcription regulation</keyword>
<keyword evidence="4 9" id="KW-0863">Zinc-finger</keyword>
<evidence type="ECO:0000256" key="9">
    <source>
        <dbReference type="PROSITE-ProRule" id="PRU00042"/>
    </source>
</evidence>
<name>A0A226DU28_FOLCA</name>
<dbReference type="InterPro" id="IPR013087">
    <property type="entry name" value="Znf_C2H2_type"/>
</dbReference>
<evidence type="ECO:0000256" key="2">
    <source>
        <dbReference type="ARBA" id="ARBA00022723"/>
    </source>
</evidence>
<evidence type="ECO:0000256" key="4">
    <source>
        <dbReference type="ARBA" id="ARBA00022771"/>
    </source>
</evidence>
<comment type="caution">
    <text evidence="12">The sequence shown here is derived from an EMBL/GenBank/DDBJ whole genome shotgun (WGS) entry which is preliminary data.</text>
</comment>
<keyword evidence="5" id="KW-0862">Zinc</keyword>
<dbReference type="AlphaFoldDB" id="A0A226DU28"/>
<dbReference type="Pfam" id="PF00096">
    <property type="entry name" value="zf-C2H2"/>
    <property type="match status" value="1"/>
</dbReference>
<keyword evidence="3" id="KW-0677">Repeat</keyword>
<dbReference type="FunFam" id="3.30.160.60:FF:000688">
    <property type="entry name" value="zinc finger protein 197 isoform X1"/>
    <property type="match status" value="1"/>
</dbReference>
<dbReference type="PROSITE" id="PS00028">
    <property type="entry name" value="ZINC_FINGER_C2H2_1"/>
    <property type="match status" value="1"/>
</dbReference>
<feature type="domain" description="C2H2-type" evidence="11">
    <location>
        <begin position="144"/>
        <end position="171"/>
    </location>
</feature>
<evidence type="ECO:0000256" key="10">
    <source>
        <dbReference type="SAM" id="Phobius"/>
    </source>
</evidence>